<sequence length="1874" mass="184858">MAWRCRGTLLAALLAAGLVAVSHAQLQSANVVNSSAIVVTLSASSVIAGDCSSSFNYTTSDGTLKPTSGASFVNCTATDATTLTLFYASGVSFASGDKINLRVNQTAVRNGTNTTALLPMAAAVAVQPVLLSAKLTTASTLVVDLPLSSTFSPANVSVCNSALVLQTPGAATAKADSFTACTASSSTQLTLTLAAGKYQPGDGVQVVFNQSVLVVGTTGYAPSKSPVVASPVILTASLTSSTGVALSLPTAGWLPAGANASVCNSVFVIRNGTVVTANALSACVIAPDGLAALLTLANSTYYGAGVTVNLNTNQTSFRAGTATGPLFLPATSNVAINPTIVSAALTGTSTVVVTLPVVSVLSGGGSTLATADCATTFAIKSPGASVSKAAFTACNLASNGLSITLTLAAGAAYTAGDSIDVASSSGALLVGTTPYTPRAQPVVMRPTLLGATYWNASALQINLPTASALASPFTPADCNSVFILRSGNATTGTVKPNAFSACSISGTTTIYATLATGTIIAPGDTIDVADGQWKLRAGSISTGPAYIPTAASISAGLGLATLTNATTVVVSLPAASTGISSLADCTAALAIYAADTTAKSSAISACSIAADGKSITVTLASATTYAPGDYIDVVASQTKLRVNSTTNSTMYYVPDTSTIDPQLSAFSTAAAAVLTSETSLLVTLPTASRLAFTPSTNGSDCNAAFELRSGTTAKTNPFTACSLLASSTSLSLTLAAGAYTAGDTFNVKPGNALLAAGTPSANALYVPGTAISIGPQLVSAAISNVTVFVKLPFVSSLAATFDCNATILLIPSGSTTPKTNPFVACSLSSDSKALILTLASASTYASGDMLQVKANQTTFLAGSTAYVPGTAITIMVPAISSAIITSATNVVATLNVDVAMTGTSADDCNNAFGLYASTSATTAKAGPPFLSCVVGTNKRTVTFTLLNATIFASADAINIKSGNTRLRVDNADTGVSLVPGASNIAINPVVSAAVATSATTVEVTLPLASYAVVGSCSNFISVTSSTGSSRTVSSCTLTTPFTVLAVTISGSSLASGDVVNVMVGNSGLGSSALRVGADSTGNLYVPSSTAVSVNPSVASATLTSSTTLEVALSMAGTLSAGADCNAILAIFPNASTTAKSSAITSCSIAASSPSVLTATLATAFAIGDSLNVRNTNAALTAGSLAFTNRTSAVPVLPAFASALATSSKTVVITLPTLSALVAPPSSNPTAVTSLTGSDCANILTVTNGVTSRTISTCTMATSTGATALTVTYTTEGMAAGEVTNTIASPSASLNTLRAGNTTSGTLYTQRSTAVTIHPALQSAVAGGPTTILVSLPMESSFYSAGSNPLAVSTLSASDCADIFVVAAGTTAKTITGCSVAAGPSAVAPSVVTITLASSTPFALSDTVNIASTHPVSGKATLRAFQTASSTTNTVAFLPLSTAITIGASLTSAVAIKSDTIEVNLPVNGYVFANQGTSPTTTALDATQSGTVFDATLAGGVSISTATMASASGATLVTLVLTGGSGYTAGTNKINIKTAATPASSNTGNLRTGATTSSAAFVPSPTTASNLLVLPGIVSAVAASSTRIVATLVINGKLVDSTGIATLTLTGADCSNILQVLPSGSTSAKTLATKDACTMTATSGTTTLTVNLAGGTGNTFAAGDTISILSTHGTDSTKAKLIDTTSSLAFAAGRTAVAISPVLGSITTTTVAPLGQQVVITLPVASKLYDASGNVATNDRLGATACTQILTWTDASNSATSKNLVDVSSVACSLSTDGTKLTVNLATAIAAGDKFTVKSYTAGQAALRAGTSSSGPLYIAGAVTISPSPFTAYATASDTIVVVLPVNSALYAGDNTPVTQLTATQCASVFQMQRL</sequence>
<evidence type="ECO:0000313" key="3">
    <source>
        <dbReference type="Proteomes" id="UP000613740"/>
    </source>
</evidence>
<accession>A0A836B8Y5</accession>
<proteinExistence type="predicted"/>
<name>A0A836B8Y5_9CHLO</name>
<evidence type="ECO:0000313" key="2">
    <source>
        <dbReference type="EMBL" id="KAG2450935.1"/>
    </source>
</evidence>
<keyword evidence="3" id="KW-1185">Reference proteome</keyword>
<organism evidence="2 3">
    <name type="scientific">Chlamydomonas schloesseri</name>
    <dbReference type="NCBI Taxonomy" id="2026947"/>
    <lineage>
        <taxon>Eukaryota</taxon>
        <taxon>Viridiplantae</taxon>
        <taxon>Chlorophyta</taxon>
        <taxon>core chlorophytes</taxon>
        <taxon>Chlorophyceae</taxon>
        <taxon>CS clade</taxon>
        <taxon>Chlamydomonadales</taxon>
        <taxon>Chlamydomonadaceae</taxon>
        <taxon>Chlamydomonas</taxon>
    </lineage>
</organism>
<reference evidence="2" key="1">
    <citation type="journal article" date="2020" name="bioRxiv">
        <title>Comparative genomics of Chlamydomonas.</title>
        <authorList>
            <person name="Craig R.J."/>
            <person name="Hasan A.R."/>
            <person name="Ness R.W."/>
            <person name="Keightley P.D."/>
        </authorList>
    </citation>
    <scope>NUCLEOTIDE SEQUENCE</scope>
    <source>
        <strain evidence="2">CCAP 11/173</strain>
    </source>
</reference>
<feature type="signal peptide" evidence="1">
    <location>
        <begin position="1"/>
        <end position="24"/>
    </location>
</feature>
<keyword evidence="1" id="KW-0732">Signal</keyword>
<comment type="caution">
    <text evidence="2">The sequence shown here is derived from an EMBL/GenBank/DDBJ whole genome shotgun (WGS) entry which is preliminary data.</text>
</comment>
<feature type="chain" id="PRO_5032426942" evidence="1">
    <location>
        <begin position="25"/>
        <end position="1874"/>
    </location>
</feature>
<evidence type="ECO:0000256" key="1">
    <source>
        <dbReference type="SAM" id="SignalP"/>
    </source>
</evidence>
<gene>
    <name evidence="2" type="ORF">HYH02_004208</name>
</gene>
<dbReference type="Proteomes" id="UP000613740">
    <property type="component" value="Unassembled WGS sequence"/>
</dbReference>
<protein>
    <submittedName>
        <fullName evidence="2">Uncharacterized protein</fullName>
    </submittedName>
</protein>
<dbReference type="EMBL" id="JAEHOD010000009">
    <property type="protein sequence ID" value="KAG2450935.1"/>
    <property type="molecule type" value="Genomic_DNA"/>
</dbReference>